<dbReference type="AlphaFoldDB" id="A0A1X4G691"/>
<dbReference type="Proteomes" id="UP000193587">
    <property type="component" value="Unassembled WGS sequence"/>
</dbReference>
<organism evidence="1 2">
    <name type="scientific">Halorubrum ezzemoulense DSM 17463</name>
    <dbReference type="NCBI Taxonomy" id="1121945"/>
    <lineage>
        <taxon>Archaea</taxon>
        <taxon>Methanobacteriati</taxon>
        <taxon>Methanobacteriota</taxon>
        <taxon>Stenosarchaea group</taxon>
        <taxon>Halobacteria</taxon>
        <taxon>Halobacteriales</taxon>
        <taxon>Haloferacaceae</taxon>
        <taxon>Halorubrum</taxon>
    </lineage>
</organism>
<proteinExistence type="predicted"/>
<evidence type="ECO:0000313" key="1">
    <source>
        <dbReference type="EMBL" id="OSO90292.1"/>
    </source>
</evidence>
<gene>
    <name evidence="1" type="ORF">B9H04_17040</name>
</gene>
<reference evidence="1 2" key="1">
    <citation type="submission" date="2017-04" db="EMBL/GenBank/DDBJ databases">
        <title>MLSA of the genus Halorubrum.</title>
        <authorList>
            <person name="De La Haba R."/>
            <person name="Sanchez-Porro C."/>
            <person name="Infante-Dominguez C."/>
            <person name="Ventosa A."/>
        </authorList>
    </citation>
    <scope>NUCLEOTIDE SEQUENCE [LARGE SCALE GENOMIC DNA]</scope>
    <source>
        <strain evidence="1 2">DSM 17463</strain>
    </source>
</reference>
<comment type="caution">
    <text evidence="1">The sequence shown here is derived from an EMBL/GenBank/DDBJ whole genome shotgun (WGS) entry which is preliminary data.</text>
</comment>
<dbReference type="RefSeq" id="WP_049933156.1">
    <property type="nucleotide sequence ID" value="NZ_ATXS01000026.1"/>
</dbReference>
<dbReference type="EMBL" id="NEDJ01000110">
    <property type="protein sequence ID" value="OSO90292.1"/>
    <property type="molecule type" value="Genomic_DNA"/>
</dbReference>
<accession>A0A1X4G691</accession>
<evidence type="ECO:0000313" key="2">
    <source>
        <dbReference type="Proteomes" id="UP000193587"/>
    </source>
</evidence>
<sequence>MLGFLDGCEDMIGHRQSTDKVIADAGFCIDPTTDAIAEQTLSTYQRAIDGRGDERARAESSRYALVEALSASRSMSG</sequence>
<dbReference type="GeneID" id="301360965"/>
<protein>
    <submittedName>
        <fullName evidence="1">Uncharacterized protein</fullName>
    </submittedName>
</protein>
<name>A0A1X4G691_HALEZ</name>